<keyword evidence="2" id="KW-1185">Reference proteome</keyword>
<accession>A0A151NXV5</accession>
<name>A0A151NXV5_ALLMI</name>
<dbReference type="EMBL" id="AKHW03001628">
    <property type="protein sequence ID" value="KYO41583.1"/>
    <property type="molecule type" value="Genomic_DNA"/>
</dbReference>
<evidence type="ECO:0000313" key="2">
    <source>
        <dbReference type="Proteomes" id="UP000050525"/>
    </source>
</evidence>
<dbReference type="Proteomes" id="UP000050525">
    <property type="component" value="Unassembled WGS sequence"/>
</dbReference>
<comment type="caution">
    <text evidence="1">The sequence shown here is derived from an EMBL/GenBank/DDBJ whole genome shotgun (WGS) entry which is preliminary data.</text>
</comment>
<reference evidence="1 2" key="1">
    <citation type="journal article" date="2012" name="Genome Biol.">
        <title>Sequencing three crocodilian genomes to illuminate the evolution of archosaurs and amniotes.</title>
        <authorList>
            <person name="St John J.A."/>
            <person name="Braun E.L."/>
            <person name="Isberg S.R."/>
            <person name="Miles L.G."/>
            <person name="Chong A.Y."/>
            <person name="Gongora J."/>
            <person name="Dalzell P."/>
            <person name="Moran C."/>
            <person name="Bed'hom B."/>
            <person name="Abzhanov A."/>
            <person name="Burgess S.C."/>
            <person name="Cooksey A.M."/>
            <person name="Castoe T.A."/>
            <person name="Crawford N.G."/>
            <person name="Densmore L.D."/>
            <person name="Drew J.C."/>
            <person name="Edwards S.V."/>
            <person name="Faircloth B.C."/>
            <person name="Fujita M.K."/>
            <person name="Greenwold M.J."/>
            <person name="Hoffmann F.G."/>
            <person name="Howard J.M."/>
            <person name="Iguchi T."/>
            <person name="Janes D.E."/>
            <person name="Khan S.Y."/>
            <person name="Kohno S."/>
            <person name="de Koning A.J."/>
            <person name="Lance S.L."/>
            <person name="McCarthy F.M."/>
            <person name="McCormack J.E."/>
            <person name="Merchant M.E."/>
            <person name="Peterson D.G."/>
            <person name="Pollock D.D."/>
            <person name="Pourmand N."/>
            <person name="Raney B.J."/>
            <person name="Roessler K.A."/>
            <person name="Sanford J.R."/>
            <person name="Sawyer R.H."/>
            <person name="Schmidt C.J."/>
            <person name="Triplett E.W."/>
            <person name="Tuberville T.D."/>
            <person name="Venegas-Anaya M."/>
            <person name="Howard J.T."/>
            <person name="Jarvis E.D."/>
            <person name="Guillette L.J.Jr."/>
            <person name="Glenn T.C."/>
            <person name="Green R.E."/>
            <person name="Ray D.A."/>
        </authorList>
    </citation>
    <scope>NUCLEOTIDE SEQUENCE [LARGE SCALE GENOMIC DNA]</scope>
    <source>
        <strain evidence="1">KSC_2009_1</strain>
    </source>
</reference>
<protein>
    <submittedName>
        <fullName evidence="1">Uncharacterized protein</fullName>
    </submittedName>
</protein>
<proteinExistence type="predicted"/>
<dbReference type="AlphaFoldDB" id="A0A151NXV5"/>
<organism evidence="1 2">
    <name type="scientific">Alligator mississippiensis</name>
    <name type="common">American alligator</name>
    <dbReference type="NCBI Taxonomy" id="8496"/>
    <lineage>
        <taxon>Eukaryota</taxon>
        <taxon>Metazoa</taxon>
        <taxon>Chordata</taxon>
        <taxon>Craniata</taxon>
        <taxon>Vertebrata</taxon>
        <taxon>Euteleostomi</taxon>
        <taxon>Archelosauria</taxon>
        <taxon>Archosauria</taxon>
        <taxon>Crocodylia</taxon>
        <taxon>Alligatoridae</taxon>
        <taxon>Alligatorinae</taxon>
        <taxon>Alligator</taxon>
    </lineage>
</organism>
<evidence type="ECO:0000313" key="1">
    <source>
        <dbReference type="EMBL" id="KYO41583.1"/>
    </source>
</evidence>
<sequence>MWDKGHGGRAGRLYKVLNSNRLSPSKDTRPERSCSCIPERGHTWKLGCGLWVIATHSQGPAGALVPPEANTRPHRPPAVAGGCFRGLAGGLMGLVSGGRCR</sequence>
<gene>
    <name evidence="1" type="ORF">Y1Q_0006345</name>
</gene>